<protein>
    <submittedName>
        <fullName evidence="1">GH25121</fullName>
    </submittedName>
</protein>
<dbReference type="InterPro" id="IPR004245">
    <property type="entry name" value="DUF229"/>
</dbReference>
<dbReference type="KEGG" id="dgr:6570084"/>
<dbReference type="EMBL" id="CH916379">
    <property type="protein sequence ID" value="EDV94063.1"/>
    <property type="molecule type" value="Genomic_DNA"/>
</dbReference>
<accession>B4JZE1</accession>
<dbReference type="OrthoDB" id="413313at2759"/>
<name>B4JZE1_DROGR</name>
<dbReference type="CDD" id="cd16021">
    <property type="entry name" value="ALP_like"/>
    <property type="match status" value="1"/>
</dbReference>
<sequence>MANKTSTPIKDFSVFAQNCKIPRVDSFSAEVMRIFKPPKYKQCADQPALVTVQYNQQKKKYIVFFNQSLPTNLLQNISDYGCVYYDIVRLRNNSLTWNRKPVNFQQAWIVPRHIEGIVVECHELCNKSRVIQRDAFSFVQYPAGRSEKSDEERSRTHPSVIMLGIDSMSQMNFQRTMPLTAQFVRQLGWFEMLGYNKNSESTFSNLFILLTGSTWQQTCGHKTPGCLDAITYLWNHFHNAGYLTAYAEDTSTFGFSRQPVDYYLHPIVDVIEQVMGSVISSAVDYCTGSRQLFRYVFDYGLQLVQRFVKDTTKPIFGLFWTSSFSHDDFRGAANVDKEFVNYLEQYKQLGLFERAVVILFSDEGQRQGPLMKLKSSFMEERLPMLHIYLPPWYRQQHPEVVQALEVNRRRLSSTIDLHLTIKHFLLQVHPRMSFESKCWHCRSLLQTLPDNRSCLEANIPKHLCTCEPHTQVPKSDIMQNLAKLVVYRINKYLDRNSYERHCYHLEFAKLLRAERRQHFDDDGHEVSPSDGVYSYLLMFTTNPKGLFRSTVLSNEEANVVKVRKEFVERLNSHLNESHCIESFPDKKFCICKPET</sequence>
<dbReference type="PhylomeDB" id="B4JZE1"/>
<dbReference type="PANTHER" id="PTHR10974">
    <property type="entry name" value="FI08016P-RELATED"/>
    <property type="match status" value="1"/>
</dbReference>
<dbReference type="SUPFAM" id="SSF53649">
    <property type="entry name" value="Alkaline phosphatase-like"/>
    <property type="match status" value="1"/>
</dbReference>
<dbReference type="FunFam" id="3.40.720.10:FF:000017">
    <property type="entry name" value="Predicted protein"/>
    <property type="match status" value="1"/>
</dbReference>
<keyword evidence="2" id="KW-1185">Reference proteome</keyword>
<evidence type="ECO:0000313" key="2">
    <source>
        <dbReference type="Proteomes" id="UP000001070"/>
    </source>
</evidence>
<organism evidence="2">
    <name type="scientific">Drosophila grimshawi</name>
    <name type="common">Hawaiian fruit fly</name>
    <name type="synonym">Idiomyia grimshawi</name>
    <dbReference type="NCBI Taxonomy" id="7222"/>
    <lineage>
        <taxon>Eukaryota</taxon>
        <taxon>Metazoa</taxon>
        <taxon>Ecdysozoa</taxon>
        <taxon>Arthropoda</taxon>
        <taxon>Hexapoda</taxon>
        <taxon>Insecta</taxon>
        <taxon>Pterygota</taxon>
        <taxon>Neoptera</taxon>
        <taxon>Endopterygota</taxon>
        <taxon>Diptera</taxon>
        <taxon>Brachycera</taxon>
        <taxon>Muscomorpha</taxon>
        <taxon>Ephydroidea</taxon>
        <taxon>Drosophilidae</taxon>
        <taxon>Drosophila</taxon>
        <taxon>Hawaiian Drosophila</taxon>
    </lineage>
</organism>
<dbReference type="InParanoid" id="B4JZE1"/>
<dbReference type="Proteomes" id="UP000001070">
    <property type="component" value="Unassembled WGS sequence"/>
</dbReference>
<dbReference type="PANTHER" id="PTHR10974:SF9">
    <property type="entry name" value="DUF229 DOMAIN CONTAINING PROTEIN-RELATED"/>
    <property type="match status" value="1"/>
</dbReference>
<gene>
    <name evidence="1" type="primary">Dgri\GH25121</name>
    <name evidence="1" type="ORF">Dgri_GH25121</name>
</gene>
<evidence type="ECO:0000313" key="1">
    <source>
        <dbReference type="EMBL" id="EDV94063.1"/>
    </source>
</evidence>
<dbReference type="OMA" id="QWCACET"/>
<reference evidence="1 2" key="1">
    <citation type="journal article" date="2007" name="Nature">
        <title>Evolution of genes and genomes on the Drosophila phylogeny.</title>
        <authorList>
            <consortium name="Drosophila 12 Genomes Consortium"/>
            <person name="Clark A.G."/>
            <person name="Eisen M.B."/>
            <person name="Smith D.R."/>
            <person name="Bergman C.M."/>
            <person name="Oliver B."/>
            <person name="Markow T.A."/>
            <person name="Kaufman T.C."/>
            <person name="Kellis M."/>
            <person name="Gelbart W."/>
            <person name="Iyer V.N."/>
            <person name="Pollard D.A."/>
            <person name="Sackton T.B."/>
            <person name="Larracuente A.M."/>
            <person name="Singh N.D."/>
            <person name="Abad J.P."/>
            <person name="Abt D.N."/>
            <person name="Adryan B."/>
            <person name="Aguade M."/>
            <person name="Akashi H."/>
            <person name="Anderson W.W."/>
            <person name="Aquadro C.F."/>
            <person name="Ardell D.H."/>
            <person name="Arguello R."/>
            <person name="Artieri C.G."/>
            <person name="Barbash D.A."/>
            <person name="Barker D."/>
            <person name="Barsanti P."/>
            <person name="Batterham P."/>
            <person name="Batzoglou S."/>
            <person name="Begun D."/>
            <person name="Bhutkar A."/>
            <person name="Blanco E."/>
            <person name="Bosak S.A."/>
            <person name="Bradley R.K."/>
            <person name="Brand A.D."/>
            <person name="Brent M.R."/>
            <person name="Brooks A.N."/>
            <person name="Brown R.H."/>
            <person name="Butlin R.K."/>
            <person name="Caggese C."/>
            <person name="Calvi B.R."/>
            <person name="Bernardo de Carvalho A."/>
            <person name="Caspi A."/>
            <person name="Castrezana S."/>
            <person name="Celniker S.E."/>
            <person name="Chang J.L."/>
            <person name="Chapple C."/>
            <person name="Chatterji S."/>
            <person name="Chinwalla A."/>
            <person name="Civetta A."/>
            <person name="Clifton S.W."/>
            <person name="Comeron J.M."/>
            <person name="Costello J.C."/>
            <person name="Coyne J.A."/>
            <person name="Daub J."/>
            <person name="David R.G."/>
            <person name="Delcher A.L."/>
            <person name="Delehaunty K."/>
            <person name="Do C.B."/>
            <person name="Ebling H."/>
            <person name="Edwards K."/>
            <person name="Eickbush T."/>
            <person name="Evans J.D."/>
            <person name="Filipski A."/>
            <person name="Findeiss S."/>
            <person name="Freyhult E."/>
            <person name="Fulton L."/>
            <person name="Fulton R."/>
            <person name="Garcia A.C."/>
            <person name="Gardiner A."/>
            <person name="Garfield D.A."/>
            <person name="Garvin B.E."/>
            <person name="Gibson G."/>
            <person name="Gilbert D."/>
            <person name="Gnerre S."/>
            <person name="Godfrey J."/>
            <person name="Good R."/>
            <person name="Gotea V."/>
            <person name="Gravely B."/>
            <person name="Greenberg A.J."/>
            <person name="Griffiths-Jones S."/>
            <person name="Gross S."/>
            <person name="Guigo R."/>
            <person name="Gustafson E.A."/>
            <person name="Haerty W."/>
            <person name="Hahn M.W."/>
            <person name="Halligan D.L."/>
            <person name="Halpern A.L."/>
            <person name="Halter G.M."/>
            <person name="Han M.V."/>
            <person name="Heger A."/>
            <person name="Hillier L."/>
            <person name="Hinrichs A.S."/>
            <person name="Holmes I."/>
            <person name="Hoskins R.A."/>
            <person name="Hubisz M.J."/>
            <person name="Hultmark D."/>
            <person name="Huntley M.A."/>
            <person name="Jaffe D.B."/>
            <person name="Jagadeeshan S."/>
            <person name="Jeck W.R."/>
            <person name="Johnson J."/>
            <person name="Jones C.D."/>
            <person name="Jordan W.C."/>
            <person name="Karpen G.H."/>
            <person name="Kataoka E."/>
            <person name="Keightley P.D."/>
            <person name="Kheradpour P."/>
            <person name="Kirkness E.F."/>
            <person name="Koerich L.B."/>
            <person name="Kristiansen K."/>
            <person name="Kudrna D."/>
            <person name="Kulathinal R.J."/>
            <person name="Kumar S."/>
            <person name="Kwok R."/>
            <person name="Lander E."/>
            <person name="Langley C.H."/>
            <person name="Lapoint R."/>
            <person name="Lazzaro B.P."/>
            <person name="Lee S.J."/>
            <person name="Levesque L."/>
            <person name="Li R."/>
            <person name="Lin C.F."/>
            <person name="Lin M.F."/>
            <person name="Lindblad-Toh K."/>
            <person name="Llopart A."/>
            <person name="Long M."/>
            <person name="Low L."/>
            <person name="Lozovsky E."/>
            <person name="Lu J."/>
            <person name="Luo M."/>
            <person name="Machado C.A."/>
            <person name="Makalowski W."/>
            <person name="Marzo M."/>
            <person name="Matsuda M."/>
            <person name="Matzkin L."/>
            <person name="McAllister B."/>
            <person name="McBride C.S."/>
            <person name="McKernan B."/>
            <person name="McKernan K."/>
            <person name="Mendez-Lago M."/>
            <person name="Minx P."/>
            <person name="Mollenhauer M.U."/>
            <person name="Montooth K."/>
            <person name="Mount S.M."/>
            <person name="Mu X."/>
            <person name="Myers E."/>
            <person name="Negre B."/>
            <person name="Newfeld S."/>
            <person name="Nielsen R."/>
            <person name="Noor M.A."/>
            <person name="O'Grady P."/>
            <person name="Pachter L."/>
            <person name="Papaceit M."/>
            <person name="Parisi M.J."/>
            <person name="Parisi M."/>
            <person name="Parts L."/>
            <person name="Pedersen J.S."/>
            <person name="Pesole G."/>
            <person name="Phillippy A.M."/>
            <person name="Ponting C.P."/>
            <person name="Pop M."/>
            <person name="Porcelli D."/>
            <person name="Powell J.R."/>
            <person name="Prohaska S."/>
            <person name="Pruitt K."/>
            <person name="Puig M."/>
            <person name="Quesneville H."/>
            <person name="Ram K.R."/>
            <person name="Rand D."/>
            <person name="Rasmussen M.D."/>
            <person name="Reed L.K."/>
            <person name="Reenan R."/>
            <person name="Reily A."/>
            <person name="Remington K.A."/>
            <person name="Rieger T.T."/>
            <person name="Ritchie M.G."/>
            <person name="Robin C."/>
            <person name="Rogers Y.H."/>
            <person name="Rohde C."/>
            <person name="Rozas J."/>
            <person name="Rubenfield M.J."/>
            <person name="Ruiz A."/>
            <person name="Russo S."/>
            <person name="Salzberg S.L."/>
            <person name="Sanchez-Gracia A."/>
            <person name="Saranga D.J."/>
            <person name="Sato H."/>
            <person name="Schaeffer S.W."/>
            <person name="Schatz M.C."/>
            <person name="Schlenke T."/>
            <person name="Schwartz R."/>
            <person name="Segarra C."/>
            <person name="Singh R.S."/>
            <person name="Sirot L."/>
            <person name="Sirota M."/>
            <person name="Sisneros N.B."/>
            <person name="Smith C.D."/>
            <person name="Smith T.F."/>
            <person name="Spieth J."/>
            <person name="Stage D.E."/>
            <person name="Stark A."/>
            <person name="Stephan W."/>
            <person name="Strausberg R.L."/>
            <person name="Strempel S."/>
            <person name="Sturgill D."/>
            <person name="Sutton G."/>
            <person name="Sutton G.G."/>
            <person name="Tao W."/>
            <person name="Teichmann S."/>
            <person name="Tobari Y.N."/>
            <person name="Tomimura Y."/>
            <person name="Tsolas J.M."/>
            <person name="Valente V.L."/>
            <person name="Venter E."/>
            <person name="Venter J.C."/>
            <person name="Vicario S."/>
            <person name="Vieira F.G."/>
            <person name="Vilella A.J."/>
            <person name="Villasante A."/>
            <person name="Walenz B."/>
            <person name="Wang J."/>
            <person name="Wasserman M."/>
            <person name="Watts T."/>
            <person name="Wilson D."/>
            <person name="Wilson R.K."/>
            <person name="Wing R.A."/>
            <person name="Wolfner M.F."/>
            <person name="Wong A."/>
            <person name="Wong G.K."/>
            <person name="Wu C.I."/>
            <person name="Wu G."/>
            <person name="Yamamoto D."/>
            <person name="Yang H.P."/>
            <person name="Yang S.P."/>
            <person name="Yorke J.A."/>
            <person name="Yoshida K."/>
            <person name="Zdobnov E."/>
            <person name="Zhang P."/>
            <person name="Zhang Y."/>
            <person name="Zimin A.V."/>
            <person name="Baldwin J."/>
            <person name="Abdouelleil A."/>
            <person name="Abdulkadir J."/>
            <person name="Abebe A."/>
            <person name="Abera B."/>
            <person name="Abreu J."/>
            <person name="Acer S.C."/>
            <person name="Aftuck L."/>
            <person name="Alexander A."/>
            <person name="An P."/>
            <person name="Anderson E."/>
            <person name="Anderson S."/>
            <person name="Arachi H."/>
            <person name="Azer M."/>
            <person name="Bachantsang P."/>
            <person name="Barry A."/>
            <person name="Bayul T."/>
            <person name="Berlin A."/>
            <person name="Bessette D."/>
            <person name="Bloom T."/>
            <person name="Blye J."/>
            <person name="Boguslavskiy L."/>
            <person name="Bonnet C."/>
            <person name="Boukhgalter B."/>
            <person name="Bourzgui I."/>
            <person name="Brown A."/>
            <person name="Cahill P."/>
            <person name="Channer S."/>
            <person name="Cheshatsang Y."/>
            <person name="Chuda L."/>
            <person name="Citroen M."/>
            <person name="Collymore A."/>
            <person name="Cooke P."/>
            <person name="Costello M."/>
            <person name="D'Aco K."/>
            <person name="Daza R."/>
            <person name="De Haan G."/>
            <person name="DeGray S."/>
            <person name="DeMaso C."/>
            <person name="Dhargay N."/>
            <person name="Dooley K."/>
            <person name="Dooley E."/>
            <person name="Doricent M."/>
            <person name="Dorje P."/>
            <person name="Dorjee K."/>
            <person name="Dupes A."/>
            <person name="Elong R."/>
            <person name="Falk J."/>
            <person name="Farina A."/>
            <person name="Faro S."/>
            <person name="Ferguson D."/>
            <person name="Fisher S."/>
            <person name="Foley C.D."/>
            <person name="Franke A."/>
            <person name="Friedrich D."/>
            <person name="Gadbois L."/>
            <person name="Gearin G."/>
            <person name="Gearin C.R."/>
            <person name="Giannoukos G."/>
            <person name="Goode T."/>
            <person name="Graham J."/>
            <person name="Grandbois E."/>
            <person name="Grewal S."/>
            <person name="Gyaltsen K."/>
            <person name="Hafez N."/>
            <person name="Hagos B."/>
            <person name="Hall J."/>
            <person name="Henson C."/>
            <person name="Hollinger A."/>
            <person name="Honan T."/>
            <person name="Huard M.D."/>
            <person name="Hughes L."/>
            <person name="Hurhula B."/>
            <person name="Husby M.E."/>
            <person name="Kamat A."/>
            <person name="Kanga B."/>
            <person name="Kashin S."/>
            <person name="Khazanovich D."/>
            <person name="Kisner P."/>
            <person name="Lance K."/>
            <person name="Lara M."/>
            <person name="Lee W."/>
            <person name="Lennon N."/>
            <person name="Letendre F."/>
            <person name="LeVine R."/>
            <person name="Lipovsky A."/>
            <person name="Liu X."/>
            <person name="Liu J."/>
            <person name="Liu S."/>
            <person name="Lokyitsang T."/>
            <person name="Lokyitsang Y."/>
            <person name="Lubonja R."/>
            <person name="Lui A."/>
            <person name="MacDonald P."/>
            <person name="Magnisalis V."/>
            <person name="Maru K."/>
            <person name="Matthews C."/>
            <person name="McCusker W."/>
            <person name="McDonough S."/>
            <person name="Mehta T."/>
            <person name="Meldrim J."/>
            <person name="Meneus L."/>
            <person name="Mihai O."/>
            <person name="Mihalev A."/>
            <person name="Mihova T."/>
            <person name="Mittelman R."/>
            <person name="Mlenga V."/>
            <person name="Montmayeur A."/>
            <person name="Mulrain L."/>
            <person name="Navidi A."/>
            <person name="Naylor J."/>
            <person name="Negash T."/>
            <person name="Nguyen T."/>
            <person name="Nguyen N."/>
            <person name="Nicol R."/>
            <person name="Norbu C."/>
            <person name="Norbu N."/>
            <person name="Novod N."/>
            <person name="O'Neill B."/>
            <person name="Osman S."/>
            <person name="Markiewicz E."/>
            <person name="Oyono O.L."/>
            <person name="Patti C."/>
            <person name="Phunkhang P."/>
            <person name="Pierre F."/>
            <person name="Priest M."/>
            <person name="Raghuraman S."/>
            <person name="Rege F."/>
            <person name="Reyes R."/>
            <person name="Rise C."/>
            <person name="Rogov P."/>
            <person name="Ross K."/>
            <person name="Ryan E."/>
            <person name="Settipalli S."/>
            <person name="Shea T."/>
            <person name="Sherpa N."/>
            <person name="Shi L."/>
            <person name="Shih D."/>
            <person name="Sparrow T."/>
            <person name="Spaulding J."/>
            <person name="Stalker J."/>
            <person name="Stange-Thomann N."/>
            <person name="Stavropoulos S."/>
            <person name="Stone C."/>
            <person name="Strader C."/>
            <person name="Tesfaye S."/>
            <person name="Thomson T."/>
            <person name="Thoulutsang Y."/>
            <person name="Thoulutsang D."/>
            <person name="Topham K."/>
            <person name="Topping I."/>
            <person name="Tsamla T."/>
            <person name="Vassiliev H."/>
            <person name="Vo A."/>
            <person name="Wangchuk T."/>
            <person name="Wangdi T."/>
            <person name="Weiand M."/>
            <person name="Wilkinson J."/>
            <person name="Wilson A."/>
            <person name="Yadav S."/>
            <person name="Young G."/>
            <person name="Yu Q."/>
            <person name="Zembek L."/>
            <person name="Zhong D."/>
            <person name="Zimmer A."/>
            <person name="Zwirko Z."/>
            <person name="Jaffe D.B."/>
            <person name="Alvarez P."/>
            <person name="Brockman W."/>
            <person name="Butler J."/>
            <person name="Chin C."/>
            <person name="Gnerre S."/>
            <person name="Grabherr M."/>
            <person name="Kleber M."/>
            <person name="Mauceli E."/>
            <person name="MacCallum I."/>
        </authorList>
    </citation>
    <scope>NUCLEOTIDE SEQUENCE [LARGE SCALE GENOMIC DNA]</scope>
    <source>
        <strain evidence="2">Tucson 15287-2541.00</strain>
    </source>
</reference>
<dbReference type="InterPro" id="IPR017850">
    <property type="entry name" value="Alkaline_phosphatase_core_sf"/>
</dbReference>
<dbReference type="eggNOG" id="ENOG502QRYZ">
    <property type="taxonomic scope" value="Eukaryota"/>
</dbReference>
<dbReference type="GO" id="GO:0005615">
    <property type="term" value="C:extracellular space"/>
    <property type="evidence" value="ECO:0007669"/>
    <property type="project" value="TreeGrafter"/>
</dbReference>
<dbReference type="AlphaFoldDB" id="B4JZE1"/>
<dbReference type="HOGENOM" id="CLU_018076_2_0_1"/>
<dbReference type="Gene3D" id="3.40.720.10">
    <property type="entry name" value="Alkaline Phosphatase, subunit A"/>
    <property type="match status" value="1"/>
</dbReference>
<proteinExistence type="predicted"/>
<dbReference type="Pfam" id="PF02995">
    <property type="entry name" value="DUF229"/>
    <property type="match status" value="1"/>
</dbReference>
<dbReference type="STRING" id="7222.B4JZE1"/>